<dbReference type="Gramene" id="mRNA:HanXRQr2_Chr05g0194771">
    <property type="protein sequence ID" value="CDS:HanXRQr2_Chr05g0194771.1"/>
    <property type="gene ID" value="HanXRQr2_Chr05g0194771"/>
</dbReference>
<dbReference type="EMBL" id="MNCJ02000320">
    <property type="protein sequence ID" value="KAF5804234.1"/>
    <property type="molecule type" value="Genomic_DNA"/>
</dbReference>
<proteinExistence type="predicted"/>
<gene>
    <name evidence="2" type="ORF">HannXRQ_Chr05g0131061</name>
    <name evidence="1" type="ORF">HanXRQr2_Chr05g0194771</name>
</gene>
<sequence length="50" mass="5864">MIHLQHFGSKFVSIYKHITRRISSVPSLFLSQLGFHKFLSHARVSQENPR</sequence>
<dbReference type="InParanoid" id="A0A251UKM5"/>
<reference evidence="2" key="2">
    <citation type="submission" date="2017-02" db="EMBL/GenBank/DDBJ databases">
        <title>Sunflower complete genome.</title>
        <authorList>
            <person name="Langlade N."/>
            <person name="Munos S."/>
        </authorList>
    </citation>
    <scope>NUCLEOTIDE SEQUENCE [LARGE SCALE GENOMIC DNA]</scope>
    <source>
        <tissue evidence="2">Leaves</tissue>
    </source>
</reference>
<dbReference type="AlphaFoldDB" id="A0A251UKM5"/>
<evidence type="ECO:0000313" key="1">
    <source>
        <dbReference type="EMBL" id="KAF5804234.1"/>
    </source>
</evidence>
<name>A0A251UKM5_HELAN</name>
<evidence type="ECO:0000313" key="2">
    <source>
        <dbReference type="EMBL" id="OTG23927.1"/>
    </source>
</evidence>
<organism evidence="2 3">
    <name type="scientific">Helianthus annuus</name>
    <name type="common">Common sunflower</name>
    <dbReference type="NCBI Taxonomy" id="4232"/>
    <lineage>
        <taxon>Eukaryota</taxon>
        <taxon>Viridiplantae</taxon>
        <taxon>Streptophyta</taxon>
        <taxon>Embryophyta</taxon>
        <taxon>Tracheophyta</taxon>
        <taxon>Spermatophyta</taxon>
        <taxon>Magnoliopsida</taxon>
        <taxon>eudicotyledons</taxon>
        <taxon>Gunneridae</taxon>
        <taxon>Pentapetalae</taxon>
        <taxon>asterids</taxon>
        <taxon>campanulids</taxon>
        <taxon>Asterales</taxon>
        <taxon>Asteraceae</taxon>
        <taxon>Asteroideae</taxon>
        <taxon>Heliantheae alliance</taxon>
        <taxon>Heliantheae</taxon>
        <taxon>Helianthus</taxon>
    </lineage>
</organism>
<dbReference type="Proteomes" id="UP000215914">
    <property type="component" value="Chromosome 5"/>
</dbReference>
<keyword evidence="3" id="KW-1185">Reference proteome</keyword>
<evidence type="ECO:0000313" key="3">
    <source>
        <dbReference type="Proteomes" id="UP000215914"/>
    </source>
</evidence>
<dbReference type="EMBL" id="CM007894">
    <property type="protein sequence ID" value="OTG23927.1"/>
    <property type="molecule type" value="Genomic_DNA"/>
</dbReference>
<accession>A0A251UKM5</accession>
<protein>
    <submittedName>
        <fullName evidence="2">Uncharacterized protein</fullName>
    </submittedName>
</protein>
<reference evidence="1 3" key="1">
    <citation type="journal article" date="2017" name="Nature">
        <title>The sunflower genome provides insights into oil metabolism, flowering and Asterid evolution.</title>
        <authorList>
            <person name="Badouin H."/>
            <person name="Gouzy J."/>
            <person name="Grassa C.J."/>
            <person name="Murat F."/>
            <person name="Staton S.E."/>
            <person name="Cottret L."/>
            <person name="Lelandais-Briere C."/>
            <person name="Owens G.L."/>
            <person name="Carrere S."/>
            <person name="Mayjonade B."/>
            <person name="Legrand L."/>
            <person name="Gill N."/>
            <person name="Kane N.C."/>
            <person name="Bowers J.E."/>
            <person name="Hubner S."/>
            <person name="Bellec A."/>
            <person name="Berard A."/>
            <person name="Berges H."/>
            <person name="Blanchet N."/>
            <person name="Boniface M.C."/>
            <person name="Brunel D."/>
            <person name="Catrice O."/>
            <person name="Chaidir N."/>
            <person name="Claudel C."/>
            <person name="Donnadieu C."/>
            <person name="Faraut T."/>
            <person name="Fievet G."/>
            <person name="Helmstetter N."/>
            <person name="King M."/>
            <person name="Knapp S.J."/>
            <person name="Lai Z."/>
            <person name="Le Paslier M.C."/>
            <person name="Lippi Y."/>
            <person name="Lorenzon L."/>
            <person name="Mandel J.R."/>
            <person name="Marage G."/>
            <person name="Marchand G."/>
            <person name="Marquand E."/>
            <person name="Bret-Mestries E."/>
            <person name="Morien E."/>
            <person name="Nambeesan S."/>
            <person name="Nguyen T."/>
            <person name="Pegot-Espagnet P."/>
            <person name="Pouilly N."/>
            <person name="Raftis F."/>
            <person name="Sallet E."/>
            <person name="Schiex T."/>
            <person name="Thomas J."/>
            <person name="Vandecasteele C."/>
            <person name="Vares D."/>
            <person name="Vear F."/>
            <person name="Vautrin S."/>
            <person name="Crespi M."/>
            <person name="Mangin B."/>
            <person name="Burke J.M."/>
            <person name="Salse J."/>
            <person name="Munos S."/>
            <person name="Vincourt P."/>
            <person name="Rieseberg L.H."/>
            <person name="Langlade N.B."/>
        </authorList>
    </citation>
    <scope>NUCLEOTIDE SEQUENCE [LARGE SCALE GENOMIC DNA]</scope>
    <source>
        <strain evidence="3">cv. SF193</strain>
        <tissue evidence="1">Leaves</tissue>
    </source>
</reference>
<reference evidence="1" key="3">
    <citation type="submission" date="2020-06" db="EMBL/GenBank/DDBJ databases">
        <title>Helianthus annuus Genome sequencing and assembly Release 2.</title>
        <authorList>
            <person name="Gouzy J."/>
            <person name="Langlade N."/>
            <person name="Munos S."/>
        </authorList>
    </citation>
    <scope>NUCLEOTIDE SEQUENCE</scope>
    <source>
        <tissue evidence="1">Leaves</tissue>
    </source>
</reference>